<comment type="similarity">
    <text evidence="4">Belongs to the HypA/HybF family.</text>
</comment>
<sequence length="112" mass="12199">MHELALARSIFRIADRAAAGRAVSTIYLDVGVLRQVVPDALDFAWGCMSRQSENLAGSKLRINLVSAVITCEECGADTPIDDNLIFACATCNSTRYHVKTGEEFTLTEMDVS</sequence>
<dbReference type="Gene3D" id="3.30.2320.80">
    <property type="match status" value="1"/>
</dbReference>
<keyword evidence="3 4" id="KW-0862">Zinc</keyword>
<feature type="binding site" evidence="4">
    <location>
        <position position="71"/>
    </location>
    <ligand>
        <name>Zn(2+)</name>
        <dbReference type="ChEBI" id="CHEBI:29105"/>
    </ligand>
</feature>
<dbReference type="PANTHER" id="PTHR34535:SF3">
    <property type="entry name" value="HYDROGENASE MATURATION FACTOR HYPA"/>
    <property type="match status" value="1"/>
</dbReference>
<keyword evidence="2 4" id="KW-0479">Metal-binding</keyword>
<accession>A0A378PA92</accession>
<dbReference type="EMBL" id="JABCUR010000006">
    <property type="protein sequence ID" value="NMW65363.1"/>
    <property type="molecule type" value="Genomic_DNA"/>
</dbReference>
<dbReference type="EMBL" id="VSZY01000026">
    <property type="protein sequence ID" value="MCU9969807.1"/>
    <property type="molecule type" value="Genomic_DNA"/>
</dbReference>
<dbReference type="Proteomes" id="UP000578252">
    <property type="component" value="Unassembled WGS sequence"/>
</dbReference>
<dbReference type="InterPro" id="IPR000688">
    <property type="entry name" value="HypA/HybF"/>
</dbReference>
<evidence type="ECO:0000256" key="1">
    <source>
        <dbReference type="ARBA" id="ARBA00022596"/>
    </source>
</evidence>
<feature type="binding site" evidence="4">
    <location>
        <position position="91"/>
    </location>
    <ligand>
        <name>Zn(2+)</name>
        <dbReference type="ChEBI" id="CHEBI:29105"/>
    </ligand>
</feature>
<gene>
    <name evidence="4" type="primary">hypA</name>
    <name evidence="5" type="ORF">FYZ43_10540</name>
    <name evidence="7" type="ORF">HHJ77_09175</name>
    <name evidence="6" type="ORF">HHJ78_07435</name>
</gene>
<dbReference type="GO" id="GO:0051604">
    <property type="term" value="P:protein maturation"/>
    <property type="evidence" value="ECO:0007669"/>
    <property type="project" value="InterPro"/>
</dbReference>
<evidence type="ECO:0000313" key="9">
    <source>
        <dbReference type="Proteomes" id="UP000578252"/>
    </source>
</evidence>
<dbReference type="Pfam" id="PF01155">
    <property type="entry name" value="HypA"/>
    <property type="match status" value="1"/>
</dbReference>
<feature type="binding site" evidence="4">
    <location>
        <position position="88"/>
    </location>
    <ligand>
        <name>Zn(2+)</name>
        <dbReference type="ChEBI" id="CHEBI:29105"/>
    </ligand>
</feature>
<comment type="caution">
    <text evidence="6">The sequence shown here is derived from an EMBL/GenBank/DDBJ whole genome shotgun (WGS) entry which is preliminary data.</text>
</comment>
<dbReference type="Proteomes" id="UP000575397">
    <property type="component" value="Unassembled WGS sequence"/>
</dbReference>
<dbReference type="AlphaFoldDB" id="A0A378PA92"/>
<reference evidence="5 10" key="1">
    <citation type="submission" date="2019-08" db="EMBL/GenBank/DDBJ databases">
        <title>Comparison of rpoB and gyrB Sequences from Mobiluncus Species and Development of a Multiplex PCR Method for Clinical Detection of Mobiluncus curtisii and Mobiluncus mulieris.</title>
        <authorList>
            <person name="Yang L."/>
            <person name="Shen Y."/>
            <person name="Xu G."/>
            <person name="Shu L.-B."/>
            <person name="Hu J."/>
            <person name="Zhang R."/>
            <person name="Wang Y."/>
            <person name="Zhou H.-W."/>
            <person name="Zhang X."/>
        </authorList>
    </citation>
    <scope>NUCLEOTIDE SEQUENCE [LARGE SCALE GENOMIC DNA]</scope>
    <source>
        <strain evidence="5 10">M26</strain>
    </source>
</reference>
<evidence type="ECO:0000313" key="7">
    <source>
        <dbReference type="EMBL" id="NMX04086.1"/>
    </source>
</evidence>
<feature type="binding site" evidence="4">
    <location>
        <position position="74"/>
    </location>
    <ligand>
        <name>Zn(2+)</name>
        <dbReference type="ChEBI" id="CHEBI:29105"/>
    </ligand>
</feature>
<dbReference type="GO" id="GO:0008270">
    <property type="term" value="F:zinc ion binding"/>
    <property type="evidence" value="ECO:0007669"/>
    <property type="project" value="UniProtKB-UniRule"/>
</dbReference>
<dbReference type="GO" id="GO:0016151">
    <property type="term" value="F:nickel cation binding"/>
    <property type="evidence" value="ECO:0007669"/>
    <property type="project" value="UniProtKB-UniRule"/>
</dbReference>
<proteinExistence type="inferred from homology"/>
<evidence type="ECO:0000313" key="10">
    <source>
        <dbReference type="Proteomes" id="UP001209486"/>
    </source>
</evidence>
<dbReference type="PANTHER" id="PTHR34535">
    <property type="entry name" value="HYDROGENASE MATURATION FACTOR HYPA"/>
    <property type="match status" value="1"/>
</dbReference>
<dbReference type="RefSeq" id="WP_114989713.1">
    <property type="nucleotide sequence ID" value="NZ_JABCUQ010000033.1"/>
</dbReference>
<dbReference type="HAMAP" id="MF_00213">
    <property type="entry name" value="HypA_HybF"/>
    <property type="match status" value="1"/>
</dbReference>
<dbReference type="EMBL" id="JABCUS010000021">
    <property type="protein sequence ID" value="NMX04086.1"/>
    <property type="molecule type" value="Genomic_DNA"/>
</dbReference>
<dbReference type="PIRSF" id="PIRSF004761">
    <property type="entry name" value="Hydrgn_mat_HypA"/>
    <property type="match status" value="1"/>
</dbReference>
<comment type="function">
    <text evidence="4">Involved in the maturation of [NiFe] hydrogenases. Required for nickel insertion into the metal center of the hydrogenase.</text>
</comment>
<evidence type="ECO:0000256" key="2">
    <source>
        <dbReference type="ARBA" id="ARBA00022723"/>
    </source>
</evidence>
<evidence type="ECO:0000256" key="4">
    <source>
        <dbReference type="HAMAP-Rule" id="MF_00213"/>
    </source>
</evidence>
<keyword evidence="1 4" id="KW-0533">Nickel</keyword>
<protein>
    <recommendedName>
        <fullName evidence="4">Hydrogenase maturation factor HypA</fullName>
    </recommendedName>
</protein>
<reference evidence="8 9" key="2">
    <citation type="submission" date="2020-04" db="EMBL/GenBank/DDBJ databases">
        <title>Antimicrobial susceptibility and clonality of vaginal-derived multi-drug resistant Mobiluncus isolates in China.</title>
        <authorList>
            <person name="Zhang X."/>
        </authorList>
    </citation>
    <scope>NUCLEOTIDE SEQUENCE [LARGE SCALE GENOMIC DNA]</scope>
    <source>
        <strain evidence="7 8">12</strain>
        <strain evidence="6 9">13</strain>
    </source>
</reference>
<feature type="binding site" evidence="4">
    <location>
        <position position="2"/>
    </location>
    <ligand>
        <name>Ni(2+)</name>
        <dbReference type="ChEBI" id="CHEBI:49786"/>
    </ligand>
</feature>
<evidence type="ECO:0000313" key="5">
    <source>
        <dbReference type="EMBL" id="MCU9969807.1"/>
    </source>
</evidence>
<organism evidence="6 9">
    <name type="scientific">Mobiluncus mulieris</name>
    <dbReference type="NCBI Taxonomy" id="2052"/>
    <lineage>
        <taxon>Bacteria</taxon>
        <taxon>Bacillati</taxon>
        <taxon>Actinomycetota</taxon>
        <taxon>Actinomycetes</taxon>
        <taxon>Actinomycetales</taxon>
        <taxon>Actinomycetaceae</taxon>
        <taxon>Mobiluncus</taxon>
    </lineage>
</organism>
<dbReference type="Proteomes" id="UP001209486">
    <property type="component" value="Unassembled WGS sequence"/>
</dbReference>
<evidence type="ECO:0000313" key="6">
    <source>
        <dbReference type="EMBL" id="NMW65363.1"/>
    </source>
</evidence>
<name>A0A378PA92_9ACTO</name>
<evidence type="ECO:0000256" key="3">
    <source>
        <dbReference type="ARBA" id="ARBA00022833"/>
    </source>
</evidence>
<evidence type="ECO:0000313" key="8">
    <source>
        <dbReference type="Proteomes" id="UP000575397"/>
    </source>
</evidence>